<dbReference type="InterPro" id="IPR000626">
    <property type="entry name" value="Ubiquitin-like_dom"/>
</dbReference>
<dbReference type="OrthoDB" id="1043111at2759"/>
<keyword evidence="7" id="KW-1185">Reference proteome</keyword>
<evidence type="ECO:0000313" key="5">
    <source>
        <dbReference type="EMBL" id="KAA0176594.1"/>
    </source>
</evidence>
<dbReference type="EMBL" id="VLTN01000002">
    <property type="protein sequence ID" value="KAA0157146.1"/>
    <property type="molecule type" value="Genomic_DNA"/>
</dbReference>
<accession>A0A5A8D8H2</accession>
<dbReference type="SMART" id="SM00213">
    <property type="entry name" value="UBQ"/>
    <property type="match status" value="1"/>
</dbReference>
<dbReference type="InterPro" id="IPR050158">
    <property type="entry name" value="Ubiquitin_ubiquitin-like"/>
</dbReference>
<dbReference type="EMBL" id="VLTL01000113">
    <property type="protein sequence ID" value="KAA0160211.1"/>
    <property type="molecule type" value="Genomic_DNA"/>
</dbReference>
<dbReference type="PRINTS" id="PR00348">
    <property type="entry name" value="UBIQUITIN"/>
</dbReference>
<evidence type="ECO:0000313" key="8">
    <source>
        <dbReference type="Proteomes" id="UP000324907"/>
    </source>
</evidence>
<reference evidence="6 7" key="1">
    <citation type="submission" date="2019-07" db="EMBL/GenBank/DDBJ databases">
        <title>Genomes of Cafeteria roenbergensis.</title>
        <authorList>
            <person name="Fischer M.G."/>
            <person name="Hackl T."/>
            <person name="Roman M."/>
        </authorList>
    </citation>
    <scope>NUCLEOTIDE SEQUENCE [LARGE SCALE GENOMIC DNA]</scope>
    <source>
        <strain evidence="2 7">BVI</strain>
        <strain evidence="4 9">Cflag</strain>
        <strain evidence="5 6">E4-10P</strain>
        <strain evidence="3 8">RCC970-E3</strain>
    </source>
</reference>
<evidence type="ECO:0000259" key="1">
    <source>
        <dbReference type="PROSITE" id="PS50053"/>
    </source>
</evidence>
<comment type="caution">
    <text evidence="3">The sequence shown here is derived from an EMBL/GenBank/DDBJ whole genome shotgun (WGS) entry which is preliminary data.</text>
</comment>
<dbReference type="Proteomes" id="UP000323011">
    <property type="component" value="Unassembled WGS sequence"/>
</dbReference>
<dbReference type="OMA" id="ECKISDA"/>
<dbReference type="AlphaFoldDB" id="A0A5A8D8H2"/>
<protein>
    <recommendedName>
        <fullName evidence="1">Ubiquitin-like domain-containing protein</fullName>
    </recommendedName>
</protein>
<evidence type="ECO:0000313" key="4">
    <source>
        <dbReference type="EMBL" id="KAA0168984.1"/>
    </source>
</evidence>
<dbReference type="SUPFAM" id="SSF54236">
    <property type="entry name" value="Ubiquitin-like"/>
    <property type="match status" value="1"/>
</dbReference>
<dbReference type="Proteomes" id="UP000325113">
    <property type="component" value="Unassembled WGS sequence"/>
</dbReference>
<dbReference type="PANTHER" id="PTHR10666">
    <property type="entry name" value="UBIQUITIN"/>
    <property type="match status" value="1"/>
</dbReference>
<evidence type="ECO:0000313" key="9">
    <source>
        <dbReference type="Proteomes" id="UP000325113"/>
    </source>
</evidence>
<sequence length="75" mass="8237">MQIWVKTLAARKMPLDVDESTTILDVKKELNEKEGIDVAQIRLIFQGKMTADTSTLGALGVKAGEQLHMVLALRG</sequence>
<dbReference type="PROSITE" id="PS50053">
    <property type="entry name" value="UBIQUITIN_2"/>
    <property type="match status" value="1"/>
</dbReference>
<dbReference type="EMBL" id="VLTM01000001">
    <property type="protein sequence ID" value="KAA0168984.1"/>
    <property type="molecule type" value="Genomic_DNA"/>
</dbReference>
<evidence type="ECO:0000313" key="6">
    <source>
        <dbReference type="Proteomes" id="UP000322899"/>
    </source>
</evidence>
<dbReference type="Pfam" id="PF00240">
    <property type="entry name" value="ubiquitin"/>
    <property type="match status" value="1"/>
</dbReference>
<evidence type="ECO:0000313" key="7">
    <source>
        <dbReference type="Proteomes" id="UP000323011"/>
    </source>
</evidence>
<evidence type="ECO:0000313" key="2">
    <source>
        <dbReference type="EMBL" id="KAA0157146.1"/>
    </source>
</evidence>
<dbReference type="EMBL" id="VLTO01000007">
    <property type="protein sequence ID" value="KAA0176594.1"/>
    <property type="molecule type" value="Genomic_DNA"/>
</dbReference>
<proteinExistence type="predicted"/>
<organism evidence="3 8">
    <name type="scientific">Cafeteria roenbergensis</name>
    <name type="common">Marine flagellate</name>
    <dbReference type="NCBI Taxonomy" id="33653"/>
    <lineage>
        <taxon>Eukaryota</taxon>
        <taxon>Sar</taxon>
        <taxon>Stramenopiles</taxon>
        <taxon>Bigyra</taxon>
        <taxon>Opalozoa</taxon>
        <taxon>Bicosoecida</taxon>
        <taxon>Cafeteriaceae</taxon>
        <taxon>Cafeteria</taxon>
    </lineage>
</organism>
<feature type="domain" description="Ubiquitin-like" evidence="1">
    <location>
        <begin position="1"/>
        <end position="75"/>
    </location>
</feature>
<dbReference type="Proteomes" id="UP000322899">
    <property type="component" value="Unassembled WGS sequence"/>
</dbReference>
<dbReference type="Gene3D" id="3.10.20.90">
    <property type="entry name" value="Phosphatidylinositol 3-kinase Catalytic Subunit, Chain A, domain 1"/>
    <property type="match status" value="1"/>
</dbReference>
<dbReference type="InterPro" id="IPR019956">
    <property type="entry name" value="Ubiquitin_dom"/>
</dbReference>
<dbReference type="InterPro" id="IPR029071">
    <property type="entry name" value="Ubiquitin-like_domsf"/>
</dbReference>
<dbReference type="Proteomes" id="UP000324907">
    <property type="component" value="Unassembled WGS sequence"/>
</dbReference>
<name>A0A5A8D8H2_CAFRO</name>
<gene>
    <name evidence="5" type="ORF">FNF27_01875</name>
    <name evidence="3" type="ORF">FNF28_05528</name>
    <name evidence="2" type="ORF">FNF29_00498</name>
    <name evidence="4" type="ORF">FNF31_00145</name>
</gene>
<evidence type="ECO:0000313" key="3">
    <source>
        <dbReference type="EMBL" id="KAA0160211.1"/>
    </source>
</evidence>